<evidence type="ECO:0000313" key="1">
    <source>
        <dbReference type="EMBL" id="GAI67099.1"/>
    </source>
</evidence>
<sequence length="48" mass="5168">MLPSTVIVVNKEGVRIEPVKGGAASFAEKVADVVGKVMEKRGEKKQEK</sequence>
<protein>
    <submittedName>
        <fullName evidence="1">Uncharacterized protein</fullName>
    </submittedName>
</protein>
<name>X1SH62_9ZZZZ</name>
<gene>
    <name evidence="1" type="ORF">S06H3_65286</name>
</gene>
<reference evidence="1" key="1">
    <citation type="journal article" date="2014" name="Front. Microbiol.">
        <title>High frequency of phylogenetically diverse reductive dehalogenase-homologous genes in deep subseafloor sedimentary metagenomes.</title>
        <authorList>
            <person name="Kawai M."/>
            <person name="Futagami T."/>
            <person name="Toyoda A."/>
            <person name="Takaki Y."/>
            <person name="Nishi S."/>
            <person name="Hori S."/>
            <person name="Arai W."/>
            <person name="Tsubouchi T."/>
            <person name="Morono Y."/>
            <person name="Uchiyama I."/>
            <person name="Ito T."/>
            <person name="Fujiyama A."/>
            <person name="Inagaki F."/>
            <person name="Takami H."/>
        </authorList>
    </citation>
    <scope>NUCLEOTIDE SEQUENCE</scope>
    <source>
        <strain evidence="1">Expedition CK06-06</strain>
    </source>
</reference>
<dbReference type="AlphaFoldDB" id="X1SH62"/>
<comment type="caution">
    <text evidence="1">The sequence shown here is derived from an EMBL/GenBank/DDBJ whole genome shotgun (WGS) entry which is preliminary data.</text>
</comment>
<proteinExistence type="predicted"/>
<dbReference type="EMBL" id="BARV01043898">
    <property type="protein sequence ID" value="GAI67099.1"/>
    <property type="molecule type" value="Genomic_DNA"/>
</dbReference>
<accession>X1SH62</accession>
<organism evidence="1">
    <name type="scientific">marine sediment metagenome</name>
    <dbReference type="NCBI Taxonomy" id="412755"/>
    <lineage>
        <taxon>unclassified sequences</taxon>
        <taxon>metagenomes</taxon>
        <taxon>ecological metagenomes</taxon>
    </lineage>
</organism>